<dbReference type="STRING" id="42251.A0A2T6ZA06"/>
<dbReference type="NCBIfam" id="TIGR00229">
    <property type="entry name" value="sensory_box"/>
    <property type="match status" value="1"/>
</dbReference>
<proteinExistence type="predicted"/>
<feature type="domain" description="PAS" evidence="2">
    <location>
        <begin position="12"/>
        <end position="64"/>
    </location>
</feature>
<organism evidence="3 4">
    <name type="scientific">Tuber borchii</name>
    <name type="common">White truffle</name>
    <dbReference type="NCBI Taxonomy" id="42251"/>
    <lineage>
        <taxon>Eukaryota</taxon>
        <taxon>Fungi</taxon>
        <taxon>Dikarya</taxon>
        <taxon>Ascomycota</taxon>
        <taxon>Pezizomycotina</taxon>
        <taxon>Pezizomycetes</taxon>
        <taxon>Pezizales</taxon>
        <taxon>Tuberaceae</taxon>
        <taxon>Tuber</taxon>
    </lineage>
</organism>
<dbReference type="InterPro" id="IPR013655">
    <property type="entry name" value="PAS_fold_3"/>
</dbReference>
<dbReference type="Proteomes" id="UP000244722">
    <property type="component" value="Unassembled WGS sequence"/>
</dbReference>
<dbReference type="Pfam" id="PF08447">
    <property type="entry name" value="PAS_3"/>
    <property type="match status" value="1"/>
</dbReference>
<evidence type="ECO:0000259" key="2">
    <source>
        <dbReference type="PROSITE" id="PS50112"/>
    </source>
</evidence>
<name>A0A2T6ZA06_TUBBO</name>
<evidence type="ECO:0000313" key="3">
    <source>
        <dbReference type="EMBL" id="PUU72330.1"/>
    </source>
</evidence>
<dbReference type="Gene3D" id="3.30.450.20">
    <property type="entry name" value="PAS domain"/>
    <property type="match status" value="1"/>
</dbReference>
<dbReference type="OrthoDB" id="411251at2759"/>
<feature type="non-terminal residue" evidence="3">
    <location>
        <position position="325"/>
    </location>
</feature>
<dbReference type="EMBL" id="NESQ01000572">
    <property type="protein sequence ID" value="PUU72330.1"/>
    <property type="molecule type" value="Genomic_DNA"/>
</dbReference>
<protein>
    <recommendedName>
        <fullName evidence="2">PAS domain-containing protein</fullName>
    </recommendedName>
</protein>
<evidence type="ECO:0000313" key="4">
    <source>
        <dbReference type="Proteomes" id="UP000244722"/>
    </source>
</evidence>
<feature type="region of interest" description="Disordered" evidence="1">
    <location>
        <begin position="252"/>
        <end position="273"/>
    </location>
</feature>
<accession>A0A2T6ZA06</accession>
<dbReference type="CDD" id="cd00130">
    <property type="entry name" value="PAS"/>
    <property type="match status" value="1"/>
</dbReference>
<gene>
    <name evidence="3" type="ORF">B9Z19DRAFT_1036975</name>
</gene>
<dbReference type="PROSITE" id="PS50112">
    <property type="entry name" value="PAS"/>
    <property type="match status" value="1"/>
</dbReference>
<dbReference type="SUPFAM" id="SSF55785">
    <property type="entry name" value="PYP-like sensor domain (PAS domain)"/>
    <property type="match status" value="1"/>
</dbReference>
<reference evidence="3 4" key="1">
    <citation type="submission" date="2017-04" db="EMBL/GenBank/DDBJ databases">
        <title>Draft genome sequence of Tuber borchii Vittad., a whitish edible truffle.</title>
        <authorList>
            <consortium name="DOE Joint Genome Institute"/>
            <person name="Murat C."/>
            <person name="Kuo A."/>
            <person name="Barry K.W."/>
            <person name="Clum A."/>
            <person name="Dockter R.B."/>
            <person name="Fauchery L."/>
            <person name="Iotti M."/>
            <person name="Kohler A."/>
            <person name="Labutti K."/>
            <person name="Lindquist E.A."/>
            <person name="Lipzen A."/>
            <person name="Ohm R.A."/>
            <person name="Wang M."/>
            <person name="Grigoriev I.V."/>
            <person name="Zambonelli A."/>
            <person name="Martin F.M."/>
        </authorList>
    </citation>
    <scope>NUCLEOTIDE SEQUENCE [LARGE SCALE GENOMIC DNA]</scope>
    <source>
        <strain evidence="3 4">Tbo3840</strain>
    </source>
</reference>
<dbReference type="AlphaFoldDB" id="A0A2T6ZA06"/>
<keyword evidence="4" id="KW-1185">Reference proteome</keyword>
<dbReference type="InterPro" id="IPR035965">
    <property type="entry name" value="PAS-like_dom_sf"/>
</dbReference>
<evidence type="ECO:0000256" key="1">
    <source>
        <dbReference type="SAM" id="MobiDB-lite"/>
    </source>
</evidence>
<comment type="caution">
    <text evidence="3">The sequence shown here is derived from an EMBL/GenBank/DDBJ whole genome shotgun (WGS) entry which is preliminary data.</text>
</comment>
<sequence>MDDITFITMHDLSPEARLVYASHSITEVLGYDCREIVGRSCFEYFHPDERPFAQSVHGRGVELDKAAVLSYCRLKTSDGNYVTCECVFTVVYSVIVASTSLYRPTSRSQGRAMAAPAIRRAFSSSPADPRFHMLTHLSEKFKAPPPGSHEPRAALILNRFTKTCSILYASSALNDLLGVELDNSVGISFYECIQRECLEEAIQALEHAKENDSIAYLRFIWRNPGENQGGRDPIYSEDRDEAAINGNANGRARQQLPSASDSDKFPSPLNSAPGPNVQPSALVVEAVVSCTSDGLVVVLRKARPIIPSSGPLGPPIGQFVSPWST</sequence>
<dbReference type="InterPro" id="IPR000014">
    <property type="entry name" value="PAS"/>
</dbReference>